<protein>
    <submittedName>
        <fullName evidence="1">Uncharacterized protein</fullName>
    </submittedName>
</protein>
<sequence>MAVQTDTLAALDACFSTDLAALTGRLPTRSLTPTQFIDLVEEVRDLLTDSRLPHHEDASDDLHHAADHLTEALTSPADEQHTLLAQARTHLRSAIASAN</sequence>
<evidence type="ECO:0000313" key="2">
    <source>
        <dbReference type="Proteomes" id="UP001164963"/>
    </source>
</evidence>
<proteinExistence type="predicted"/>
<accession>A0ABY6Q1F4</accession>
<name>A0ABY6Q1F4_9ACTN</name>
<dbReference type="EMBL" id="CP098740">
    <property type="protein sequence ID" value="UZK58241.1"/>
    <property type="molecule type" value="Genomic_DNA"/>
</dbReference>
<keyword evidence="2" id="KW-1185">Reference proteome</keyword>
<evidence type="ECO:0000313" key="1">
    <source>
        <dbReference type="EMBL" id="UZK58241.1"/>
    </source>
</evidence>
<reference evidence="1" key="1">
    <citation type="journal article" date="2022" name="Front. Microbiol.">
        <title>Mirubactin C rescues the lethal effect of cell wall biosynthesis mutations in Bacillus subtilis.</title>
        <authorList>
            <person name="Kepplinger B."/>
            <person name="Wen X."/>
            <person name="Tyler A.R."/>
            <person name="Kim B.Y."/>
            <person name="Brown J."/>
            <person name="Banks P."/>
            <person name="Dashti Y."/>
            <person name="Mackenzie E.S."/>
            <person name="Wills C."/>
            <person name="Kawai Y."/>
            <person name="Waldron K.J."/>
            <person name="Allenby N.E.E."/>
            <person name="Wu L.J."/>
            <person name="Hall M.J."/>
            <person name="Errington J."/>
        </authorList>
    </citation>
    <scope>NUCLEOTIDE SEQUENCE</scope>
    <source>
        <strain evidence="1">MDA8-470</strain>
    </source>
</reference>
<dbReference type="RefSeq" id="WP_265546819.1">
    <property type="nucleotide sequence ID" value="NZ_CP098740.1"/>
</dbReference>
<dbReference type="Proteomes" id="UP001164963">
    <property type="component" value="Chromosome"/>
</dbReference>
<gene>
    <name evidence="1" type="ORF">NEH16_32905</name>
</gene>
<organism evidence="1 2">
    <name type="scientific">Streptomyces drozdowiczii</name>
    <dbReference type="NCBI Taxonomy" id="202862"/>
    <lineage>
        <taxon>Bacteria</taxon>
        <taxon>Bacillati</taxon>
        <taxon>Actinomycetota</taxon>
        <taxon>Actinomycetes</taxon>
        <taxon>Kitasatosporales</taxon>
        <taxon>Streptomycetaceae</taxon>
        <taxon>Streptomyces</taxon>
    </lineage>
</organism>